<evidence type="ECO:0000313" key="3">
    <source>
        <dbReference type="Proteomes" id="UP000750502"/>
    </source>
</evidence>
<organism evidence="2 3">
    <name type="scientific">Fusarium xylarioides</name>
    <dbReference type="NCBI Taxonomy" id="221167"/>
    <lineage>
        <taxon>Eukaryota</taxon>
        <taxon>Fungi</taxon>
        <taxon>Dikarya</taxon>
        <taxon>Ascomycota</taxon>
        <taxon>Pezizomycotina</taxon>
        <taxon>Sordariomycetes</taxon>
        <taxon>Hypocreomycetidae</taxon>
        <taxon>Hypocreales</taxon>
        <taxon>Nectriaceae</taxon>
        <taxon>Fusarium</taxon>
        <taxon>Fusarium fujikuroi species complex</taxon>
    </lineage>
</organism>
<sequence length="112" mass="12897">MVPTTRETFQSEGWPDAWVDDSPTFNRDDAVRDFCQHIQQRDRYLESKGATHRSFSLTDEYGQTDIQPQIFIAPGNLGSQPGGYIQLFRQAGDRRQTTITHVANLYEMARED</sequence>
<feature type="compositionally biased region" description="Polar residues" evidence="1">
    <location>
        <begin position="1"/>
        <end position="11"/>
    </location>
</feature>
<keyword evidence="3" id="KW-1185">Reference proteome</keyword>
<dbReference type="Proteomes" id="UP000750502">
    <property type="component" value="Unassembled WGS sequence"/>
</dbReference>
<reference evidence="2" key="1">
    <citation type="journal article" date="2020" name="bioRxiv">
        <title>Historical genomics reveals the evolutionary mechanisms behind multiple outbreaks of the host-specific coffee wilt pathogen Fusarium xylarioides.</title>
        <authorList>
            <person name="Peck D."/>
            <person name="Nowell R.W."/>
            <person name="Flood J."/>
            <person name="Ryan M.J."/>
            <person name="Barraclough T.G."/>
        </authorList>
    </citation>
    <scope>NUCLEOTIDE SEQUENCE</scope>
    <source>
        <strain evidence="2">IMI 127659i</strain>
    </source>
</reference>
<name>A0A9P7HVB4_9HYPO</name>
<feature type="region of interest" description="Disordered" evidence="1">
    <location>
        <begin position="1"/>
        <end position="21"/>
    </location>
</feature>
<dbReference type="AlphaFoldDB" id="A0A9P7HVB4"/>
<proteinExistence type="predicted"/>
<comment type="caution">
    <text evidence="2">The sequence shown here is derived from an EMBL/GenBank/DDBJ whole genome shotgun (WGS) entry which is preliminary data.</text>
</comment>
<reference evidence="2" key="2">
    <citation type="submission" date="2020-10" db="EMBL/GenBank/DDBJ databases">
        <authorList>
            <person name="Peck L.D."/>
            <person name="Nowell R.W."/>
            <person name="Flood J."/>
            <person name="Ryan M.J."/>
            <person name="Barraclough T.G."/>
        </authorList>
    </citation>
    <scope>NUCLEOTIDE SEQUENCE</scope>
    <source>
        <strain evidence="2">IMI 127659i</strain>
    </source>
</reference>
<evidence type="ECO:0000313" key="2">
    <source>
        <dbReference type="EMBL" id="KAG5762563.1"/>
    </source>
</evidence>
<evidence type="ECO:0000256" key="1">
    <source>
        <dbReference type="SAM" id="MobiDB-lite"/>
    </source>
</evidence>
<gene>
    <name evidence="2" type="ORF">H9Q72_009345</name>
</gene>
<dbReference type="EMBL" id="JADFTT010000366">
    <property type="protein sequence ID" value="KAG5762563.1"/>
    <property type="molecule type" value="Genomic_DNA"/>
</dbReference>
<accession>A0A9P7HVB4</accession>
<protein>
    <submittedName>
        <fullName evidence="2">Uncharacterized protein</fullName>
    </submittedName>
</protein>